<dbReference type="InParanoid" id="A0A6G9IBT7"/>
<feature type="transmembrane region" description="Helical" evidence="1">
    <location>
        <begin position="7"/>
        <end position="25"/>
    </location>
</feature>
<dbReference type="Proteomes" id="UP000501168">
    <property type="component" value="Chromosome"/>
</dbReference>
<evidence type="ECO:0000256" key="1">
    <source>
        <dbReference type="SAM" id="Phobius"/>
    </source>
</evidence>
<name>A0A6G9IBT7_9GAMM</name>
<dbReference type="KEGG" id="orb:IPMB12_08265"/>
<dbReference type="EMBL" id="CP050253">
    <property type="protein sequence ID" value="QIQ21673.1"/>
    <property type="molecule type" value="Genomic_DNA"/>
</dbReference>
<sequence>MKKSINAALLLILIGIISFILFNFIKPSETDSIYKNNARTYYEAIDFSTPESTSLAFISAWRSADYITFYILLHPDTQQALIHKAFYRLDILPFFPEKSTEIDETLKQTANMSNIESILDLNLYLDYLFNAARQHDALPFKLGEDARIDTVIKDDQQIIVTIKTDSQPQEISLYLKKLEINGRWKISYIQVPEFPSQSLLWGHAPNNEPN</sequence>
<keyword evidence="1" id="KW-0812">Transmembrane</keyword>
<organism evidence="2 3">
    <name type="scientific">Zophobihabitans entericus</name>
    <dbReference type="NCBI Taxonomy" id="1635327"/>
    <lineage>
        <taxon>Bacteria</taxon>
        <taxon>Pseudomonadati</taxon>
        <taxon>Pseudomonadota</taxon>
        <taxon>Gammaproteobacteria</taxon>
        <taxon>Orbales</taxon>
        <taxon>Orbaceae</taxon>
        <taxon>Zophobihabitans</taxon>
    </lineage>
</organism>
<protein>
    <submittedName>
        <fullName evidence="2">Uncharacterized protein</fullName>
    </submittedName>
</protein>
<evidence type="ECO:0000313" key="3">
    <source>
        <dbReference type="Proteomes" id="UP000501168"/>
    </source>
</evidence>
<reference evidence="2 3" key="1">
    <citation type="submission" date="2020-03" db="EMBL/GenBank/DDBJ databases">
        <title>Complete genome sequence of Orbus sp. IPMB12 (BCRC 80908).</title>
        <authorList>
            <person name="Lo W.-S."/>
            <person name="Chang T.-H."/>
            <person name="Kuo C.-H."/>
        </authorList>
    </citation>
    <scope>NUCLEOTIDE SEQUENCE [LARGE SCALE GENOMIC DNA]</scope>
    <source>
        <strain evidence="2 3">IPMB12</strain>
    </source>
</reference>
<keyword evidence="1" id="KW-1133">Transmembrane helix</keyword>
<keyword evidence="3" id="KW-1185">Reference proteome</keyword>
<proteinExistence type="predicted"/>
<keyword evidence="1" id="KW-0472">Membrane</keyword>
<dbReference type="AlphaFoldDB" id="A0A6G9IBT7"/>
<accession>A0A6G9IBT7</accession>
<evidence type="ECO:0000313" key="2">
    <source>
        <dbReference type="EMBL" id="QIQ21673.1"/>
    </source>
</evidence>
<dbReference type="RefSeq" id="WP_166916717.1">
    <property type="nucleotide sequence ID" value="NZ_CP050253.1"/>
</dbReference>
<gene>
    <name evidence="2" type="ORF">IPMB12_08265</name>
</gene>